<accession>A0ABR4ID15</accession>
<evidence type="ECO:0000313" key="2">
    <source>
        <dbReference type="Proteomes" id="UP001610335"/>
    </source>
</evidence>
<organism evidence="1 2">
    <name type="scientific">Aspergillus cavernicola</name>
    <dbReference type="NCBI Taxonomy" id="176166"/>
    <lineage>
        <taxon>Eukaryota</taxon>
        <taxon>Fungi</taxon>
        <taxon>Dikarya</taxon>
        <taxon>Ascomycota</taxon>
        <taxon>Pezizomycotina</taxon>
        <taxon>Eurotiomycetes</taxon>
        <taxon>Eurotiomycetidae</taxon>
        <taxon>Eurotiales</taxon>
        <taxon>Aspergillaceae</taxon>
        <taxon>Aspergillus</taxon>
        <taxon>Aspergillus subgen. Nidulantes</taxon>
    </lineage>
</organism>
<evidence type="ECO:0000313" key="1">
    <source>
        <dbReference type="EMBL" id="KAL2825633.1"/>
    </source>
</evidence>
<reference evidence="1 2" key="1">
    <citation type="submission" date="2024-07" db="EMBL/GenBank/DDBJ databases">
        <title>Section-level genome sequencing and comparative genomics of Aspergillus sections Usti and Cavernicolus.</title>
        <authorList>
            <consortium name="Lawrence Berkeley National Laboratory"/>
            <person name="Nybo J.L."/>
            <person name="Vesth T.C."/>
            <person name="Theobald S."/>
            <person name="Frisvad J.C."/>
            <person name="Larsen T.O."/>
            <person name="Kjaerboelling I."/>
            <person name="Rothschild-Mancinelli K."/>
            <person name="Lyhne E.K."/>
            <person name="Kogle M.E."/>
            <person name="Barry K."/>
            <person name="Clum A."/>
            <person name="Na H."/>
            <person name="Ledsgaard L."/>
            <person name="Lin J."/>
            <person name="Lipzen A."/>
            <person name="Kuo A."/>
            <person name="Riley R."/>
            <person name="Mondo S."/>
            <person name="LaButti K."/>
            <person name="Haridas S."/>
            <person name="Pangalinan J."/>
            <person name="Salamov A.A."/>
            <person name="Simmons B.A."/>
            <person name="Magnuson J.K."/>
            <person name="Chen J."/>
            <person name="Drula E."/>
            <person name="Henrissat B."/>
            <person name="Wiebenga A."/>
            <person name="Lubbers R.J."/>
            <person name="Gomes A.C."/>
            <person name="Makela M.R."/>
            <person name="Stajich J."/>
            <person name="Grigoriev I.V."/>
            <person name="Mortensen U.H."/>
            <person name="De vries R.P."/>
            <person name="Baker S.E."/>
            <person name="Andersen M.R."/>
        </authorList>
    </citation>
    <scope>NUCLEOTIDE SEQUENCE [LARGE SCALE GENOMIC DNA]</scope>
    <source>
        <strain evidence="1 2">CBS 600.67</strain>
    </source>
</reference>
<gene>
    <name evidence="1" type="ORF">BDW59DRAFT_146102</name>
</gene>
<dbReference type="Proteomes" id="UP001610335">
    <property type="component" value="Unassembled WGS sequence"/>
</dbReference>
<comment type="caution">
    <text evidence="1">The sequence shown here is derived from an EMBL/GenBank/DDBJ whole genome shotgun (WGS) entry which is preliminary data.</text>
</comment>
<protein>
    <submittedName>
        <fullName evidence="1">Uncharacterized protein</fullName>
    </submittedName>
</protein>
<keyword evidence="2" id="KW-1185">Reference proteome</keyword>
<name>A0ABR4ID15_9EURO</name>
<proteinExistence type="predicted"/>
<dbReference type="EMBL" id="JBFXLS010000035">
    <property type="protein sequence ID" value="KAL2825633.1"/>
    <property type="molecule type" value="Genomic_DNA"/>
</dbReference>
<sequence length="82" mass="9424">MIAAASKEMACCLCGRLTPPMTYARSITRKPSYSLEKHYQVWRQTRAPQEPFPACREFRHTLSTATRPTQLVPWLRVRSSAV</sequence>